<evidence type="ECO:0000313" key="1">
    <source>
        <dbReference type="EMBL" id="MBK6974818.1"/>
    </source>
</evidence>
<accession>A0A9D7E1E1</accession>
<name>A0A9D7E1E1_9PROT</name>
<reference evidence="1" key="1">
    <citation type="submission" date="2020-10" db="EMBL/GenBank/DDBJ databases">
        <title>Connecting structure to function with the recovery of over 1000 high-quality activated sludge metagenome-assembled genomes encoding full-length rRNA genes using long-read sequencing.</title>
        <authorList>
            <person name="Singleton C.M."/>
            <person name="Petriglieri F."/>
            <person name="Kristensen J.M."/>
            <person name="Kirkegaard R.H."/>
            <person name="Michaelsen T.Y."/>
            <person name="Andersen M.H."/>
            <person name="Karst S.M."/>
            <person name="Dueholm M.S."/>
            <person name="Nielsen P.H."/>
            <person name="Albertsen M."/>
        </authorList>
    </citation>
    <scope>NUCLEOTIDE SEQUENCE</scope>
    <source>
        <strain evidence="1">Bjer_18-Q3-R1-45_BAT3C.347</strain>
    </source>
</reference>
<organism evidence="1 2">
    <name type="scientific">Candidatus Methylophosphatis roskildensis</name>
    <dbReference type="NCBI Taxonomy" id="2899263"/>
    <lineage>
        <taxon>Bacteria</taxon>
        <taxon>Pseudomonadati</taxon>
        <taxon>Pseudomonadota</taxon>
        <taxon>Betaproteobacteria</taxon>
        <taxon>Nitrosomonadales</taxon>
        <taxon>Sterolibacteriaceae</taxon>
        <taxon>Candidatus Methylophosphatis</taxon>
    </lineage>
</organism>
<protein>
    <submittedName>
        <fullName evidence="1">Uncharacterized protein</fullName>
    </submittedName>
</protein>
<dbReference type="AlphaFoldDB" id="A0A9D7E1E1"/>
<dbReference type="EMBL" id="JADJEV010000005">
    <property type="protein sequence ID" value="MBK6974818.1"/>
    <property type="molecule type" value="Genomic_DNA"/>
</dbReference>
<sequence length="130" mass="13407">MLRQRLTLLLLAFLALLQGLTPLLHAHAGESSAGMPHFHLSVGAAGAPAIGGDGMRLQLYAAGDAVIDAVNGHSRNESLRLVDAPADQIPRVDRLALASTLVSPRAGATVPKLPAIGFSRPPARASPILA</sequence>
<gene>
    <name evidence="1" type="ORF">IPH26_18445</name>
</gene>
<dbReference type="Proteomes" id="UP000807785">
    <property type="component" value="Unassembled WGS sequence"/>
</dbReference>
<proteinExistence type="predicted"/>
<comment type="caution">
    <text evidence="1">The sequence shown here is derived from an EMBL/GenBank/DDBJ whole genome shotgun (WGS) entry which is preliminary data.</text>
</comment>
<evidence type="ECO:0000313" key="2">
    <source>
        <dbReference type="Proteomes" id="UP000807785"/>
    </source>
</evidence>